<evidence type="ECO:0008006" key="5">
    <source>
        <dbReference type="Google" id="ProtNLM"/>
    </source>
</evidence>
<dbReference type="AlphaFoldDB" id="A0A8C5MSE9"/>
<feature type="compositionally biased region" description="Basic and acidic residues" evidence="1">
    <location>
        <begin position="71"/>
        <end position="81"/>
    </location>
</feature>
<feature type="compositionally biased region" description="Polar residues" evidence="1">
    <location>
        <begin position="191"/>
        <end position="210"/>
    </location>
</feature>
<feature type="region of interest" description="Disordered" evidence="1">
    <location>
        <begin position="21"/>
        <end position="710"/>
    </location>
</feature>
<feature type="compositionally biased region" description="Low complexity" evidence="1">
    <location>
        <begin position="637"/>
        <end position="651"/>
    </location>
</feature>
<dbReference type="OrthoDB" id="9909926at2759"/>
<reference evidence="3" key="1">
    <citation type="submission" date="2025-08" db="UniProtKB">
        <authorList>
            <consortium name="Ensembl"/>
        </authorList>
    </citation>
    <scope>IDENTIFICATION</scope>
</reference>
<feature type="compositionally biased region" description="Polar residues" evidence="1">
    <location>
        <begin position="567"/>
        <end position="581"/>
    </location>
</feature>
<feature type="compositionally biased region" description="Basic and acidic residues" evidence="1">
    <location>
        <begin position="339"/>
        <end position="356"/>
    </location>
</feature>
<evidence type="ECO:0000256" key="1">
    <source>
        <dbReference type="SAM" id="MobiDB-lite"/>
    </source>
</evidence>
<feature type="compositionally biased region" description="Acidic residues" evidence="1">
    <location>
        <begin position="88"/>
        <end position="99"/>
    </location>
</feature>
<feature type="compositionally biased region" description="Basic and acidic residues" evidence="1">
    <location>
        <begin position="266"/>
        <end position="280"/>
    </location>
</feature>
<feature type="compositionally biased region" description="Low complexity" evidence="1">
    <location>
        <begin position="288"/>
        <end position="303"/>
    </location>
</feature>
<feature type="chain" id="PRO_5034113918" description="Dentin sialophosphoprotein-like" evidence="2">
    <location>
        <begin position="17"/>
        <end position="738"/>
    </location>
</feature>
<feature type="compositionally biased region" description="Basic residues" evidence="1">
    <location>
        <begin position="407"/>
        <end position="416"/>
    </location>
</feature>
<feature type="compositionally biased region" description="Basic and acidic residues" evidence="1">
    <location>
        <begin position="597"/>
        <end position="608"/>
    </location>
</feature>
<name>A0A8C5MSE9_9ANUR</name>
<organism evidence="3 4">
    <name type="scientific">Leptobrachium leishanense</name>
    <name type="common">Leishan spiny toad</name>
    <dbReference type="NCBI Taxonomy" id="445787"/>
    <lineage>
        <taxon>Eukaryota</taxon>
        <taxon>Metazoa</taxon>
        <taxon>Chordata</taxon>
        <taxon>Craniata</taxon>
        <taxon>Vertebrata</taxon>
        <taxon>Euteleostomi</taxon>
        <taxon>Amphibia</taxon>
        <taxon>Batrachia</taxon>
        <taxon>Anura</taxon>
        <taxon>Pelobatoidea</taxon>
        <taxon>Megophryidae</taxon>
        <taxon>Leptobrachium</taxon>
    </lineage>
</organism>
<keyword evidence="4" id="KW-1185">Reference proteome</keyword>
<feature type="compositionally biased region" description="Basic and acidic residues" evidence="1">
    <location>
        <begin position="438"/>
        <end position="450"/>
    </location>
</feature>
<dbReference type="GeneTree" id="ENSGT01140000283509"/>
<sequence>MKQVLISFCLFSLVLGFPVLDSDSDSSDNAEVKRKSSESSLQSSEQQHDTSEEFAAVLDLDPSAGAGGEDNEARVSLKTDNDNSQGEVSEDTGGEENGEEDHGFHTEEHHHSSEDLKNEDTTSDDHNNEDDHGESGSNEDLDGHNQSIEIHEADNYQDNENTKSTTESSRETKLHIIGLKEPSEEGPMNRDLSNSYSEENGNHDNANNVLNEEKNPETLVSTDSDFVTGVHGGKSEDDDDDYEDDVNVIAGDSKENQQNIDCDNDILSKEYDSDGEKMQNDDSNVLLSTNSDSTMNTDTANSSSKEKKQRVVKKNKRKKTSKKSSDHVKKRVKTFSRRVNLDAYKDDEDNKSRDPLSVESSSKSSENTTNEDSLSQEGSQSNEGTTPSKDNIKLAKHSRTSKEVFVKGRKLNKNIKKIASQIKEDVRIDLEENVNQSSEHKTQSTEKTESNEDVLQSPEDTTESDEDPVKSEEDVSSAEDSTESVKDPVLSDEDATQSAEDTIESLENGAHPTSSVDLSHENLSGLRSIESHSNEYKILTEDKKQLMEKNSKSTSVEDVKDSMKIGHQSTQDNSDSQQHSSAEIKESSDSEENSENIDSKQSDSKSGDTDTTLEKISGSESSENNKSFKLRSMTHGNSSLQSESNSKSNELGSDSREDNNDDSVTDWKGNDNLTLEDDESQSRESAESESREKKQSISSESEDVSRASLSFEIDSRRLMFGVYQRKAIGNDNDCQDGY</sequence>
<evidence type="ECO:0000256" key="2">
    <source>
        <dbReference type="SAM" id="SignalP"/>
    </source>
</evidence>
<keyword evidence="2" id="KW-0732">Signal</keyword>
<feature type="compositionally biased region" description="Basic and acidic residues" evidence="1">
    <location>
        <begin position="100"/>
        <end position="134"/>
    </location>
</feature>
<evidence type="ECO:0000313" key="4">
    <source>
        <dbReference type="Proteomes" id="UP000694569"/>
    </source>
</evidence>
<feature type="compositionally biased region" description="Basic residues" evidence="1">
    <location>
        <begin position="307"/>
        <end position="336"/>
    </location>
</feature>
<feature type="compositionally biased region" description="Polar residues" evidence="1">
    <location>
        <begin position="375"/>
        <end position="389"/>
    </location>
</feature>
<evidence type="ECO:0000313" key="3">
    <source>
        <dbReference type="Ensembl" id="ENSLLEP00000016431.1"/>
    </source>
</evidence>
<feature type="compositionally biased region" description="Basic and acidic residues" evidence="1">
    <location>
        <begin position="529"/>
        <end position="564"/>
    </location>
</feature>
<feature type="signal peptide" evidence="2">
    <location>
        <begin position="1"/>
        <end position="16"/>
    </location>
</feature>
<dbReference type="Ensembl" id="ENSLLET00000017054.1">
    <property type="protein sequence ID" value="ENSLLEP00000016431.1"/>
    <property type="gene ID" value="ENSLLEG00000010470.1"/>
</dbReference>
<feature type="compositionally biased region" description="Basic and acidic residues" evidence="1">
    <location>
        <begin position="680"/>
        <end position="695"/>
    </location>
</feature>
<feature type="compositionally biased region" description="Polar residues" evidence="1">
    <location>
        <begin position="618"/>
        <end position="627"/>
    </location>
</feature>
<feature type="compositionally biased region" description="Acidic residues" evidence="1">
    <location>
        <begin position="236"/>
        <end position="246"/>
    </location>
</feature>
<dbReference type="Proteomes" id="UP000694569">
    <property type="component" value="Unplaced"/>
</dbReference>
<protein>
    <recommendedName>
        <fullName evidence="5">Dentin sialophosphoprotein-like</fullName>
    </recommendedName>
</protein>
<accession>A0A8C5MSE9</accession>
<proteinExistence type="predicted"/>
<feature type="compositionally biased region" description="Low complexity" evidence="1">
    <location>
        <begin position="357"/>
        <end position="373"/>
    </location>
</feature>
<reference evidence="3" key="2">
    <citation type="submission" date="2025-09" db="UniProtKB">
        <authorList>
            <consortium name="Ensembl"/>
        </authorList>
    </citation>
    <scope>IDENTIFICATION</scope>
</reference>